<proteinExistence type="predicted"/>
<dbReference type="Proteomes" id="UP000515292">
    <property type="component" value="Chromosome"/>
</dbReference>
<dbReference type="AlphaFoldDB" id="A0A7G5IED8"/>
<dbReference type="RefSeq" id="WP_182294576.1">
    <property type="nucleotide sequence ID" value="NZ_CP059851.1"/>
</dbReference>
<organism evidence="2 3">
    <name type="scientific">Sandaracinobacteroides saxicola</name>
    <dbReference type="NCBI Taxonomy" id="2759707"/>
    <lineage>
        <taxon>Bacteria</taxon>
        <taxon>Pseudomonadati</taxon>
        <taxon>Pseudomonadota</taxon>
        <taxon>Alphaproteobacteria</taxon>
        <taxon>Sphingomonadales</taxon>
        <taxon>Sphingosinicellaceae</taxon>
        <taxon>Sandaracinobacteroides</taxon>
    </lineage>
</organism>
<keyword evidence="3" id="KW-1185">Reference proteome</keyword>
<evidence type="ECO:0000313" key="2">
    <source>
        <dbReference type="EMBL" id="QMW21730.1"/>
    </source>
</evidence>
<evidence type="ECO:0000256" key="1">
    <source>
        <dbReference type="SAM" id="SignalP"/>
    </source>
</evidence>
<feature type="chain" id="PRO_5028854310" description="Sel1 repeat family protein" evidence="1">
    <location>
        <begin position="21"/>
        <end position="194"/>
    </location>
</feature>
<keyword evidence="1" id="KW-0732">Signal</keyword>
<feature type="signal peptide" evidence="1">
    <location>
        <begin position="1"/>
        <end position="20"/>
    </location>
</feature>
<evidence type="ECO:0008006" key="4">
    <source>
        <dbReference type="Google" id="ProtNLM"/>
    </source>
</evidence>
<dbReference type="EMBL" id="CP059851">
    <property type="protein sequence ID" value="QMW21730.1"/>
    <property type="molecule type" value="Genomic_DNA"/>
</dbReference>
<gene>
    <name evidence="2" type="ORF">H3309_09950</name>
</gene>
<evidence type="ECO:0000313" key="3">
    <source>
        <dbReference type="Proteomes" id="UP000515292"/>
    </source>
</evidence>
<protein>
    <recommendedName>
        <fullName evidence="4">Sel1 repeat family protein</fullName>
    </recommendedName>
</protein>
<reference evidence="2 3" key="1">
    <citation type="submission" date="2020-07" db="EMBL/GenBank/DDBJ databases">
        <title>Complete genome sequence for Sandaracinobacter sp. M6.</title>
        <authorList>
            <person name="Tang Y."/>
            <person name="Liu Q."/>
            <person name="Guo Z."/>
            <person name="Lei P."/>
            <person name="Huang B."/>
        </authorList>
    </citation>
    <scope>NUCLEOTIDE SEQUENCE [LARGE SCALE GENOMIC DNA]</scope>
    <source>
        <strain evidence="2 3">M6</strain>
    </source>
</reference>
<dbReference type="KEGG" id="sand:H3309_09950"/>
<sequence length="194" mass="20145">MIAATAIAALALAATTPATITDCDRLAAHPSDPDRVAPGVAQPQVDLARAIPACQAAVAADPANPRLNYQLARTLGYAGRGAEAGPYRDAAVKADYPQALFVVGFITLFGLNAVPADPCRAADLIRRSALKGRLAGQLGFPAYALAGRFKGCPTPIVKSEMQAFVEAAAKTVGTDYFQGLLVESLRRELAALPD</sequence>
<name>A0A7G5IED8_9SPHN</name>
<accession>A0A7G5IED8</accession>